<comment type="caution">
    <text evidence="1">The sequence shown here is derived from an EMBL/GenBank/DDBJ whole genome shotgun (WGS) entry which is preliminary data.</text>
</comment>
<gene>
    <name evidence="1" type="ORF">BV22DRAFT_1199050</name>
</gene>
<accession>A0ACB8B561</accession>
<organism evidence="1 2">
    <name type="scientific">Leucogyrophana mollusca</name>
    <dbReference type="NCBI Taxonomy" id="85980"/>
    <lineage>
        <taxon>Eukaryota</taxon>
        <taxon>Fungi</taxon>
        <taxon>Dikarya</taxon>
        <taxon>Basidiomycota</taxon>
        <taxon>Agaricomycotina</taxon>
        <taxon>Agaricomycetes</taxon>
        <taxon>Agaricomycetidae</taxon>
        <taxon>Boletales</taxon>
        <taxon>Boletales incertae sedis</taxon>
        <taxon>Leucogyrophana</taxon>
    </lineage>
</organism>
<dbReference type="Proteomes" id="UP000790709">
    <property type="component" value="Unassembled WGS sequence"/>
</dbReference>
<protein>
    <submittedName>
        <fullName evidence="1">RNA polymerase I associated factor, A49-like protein</fullName>
    </submittedName>
</protein>
<name>A0ACB8B561_9AGAM</name>
<dbReference type="EMBL" id="MU266595">
    <property type="protein sequence ID" value="KAH7920228.1"/>
    <property type="molecule type" value="Genomic_DNA"/>
</dbReference>
<proteinExistence type="predicted"/>
<sequence>MASTSAPKKRKRGADDAQKVVFALSDGPAAQLGPVLANFPSIKAPKSTPFKCYLTQARAEGEIGGEERPFAELPTHIAGEADAVDFYTSAETRRASVGCRYLVGVHNKRTGTTTLREAPLHLLAHDVKALKGADPAAVSALQRPEARAALGETFGTKKAKLAIRAQERNRVDVGAMQGVAGHLQESIQRNTQALPTKEEAKAAADSTRLVPTYDAGALNPEDVYPRPNIIPDAEWKVLTTSPFTSAQDTQERIALLPFKRSSWVNEHLGLAFAGPTPRRDTIKLLFYISSMLAFRNATFKKFDKASVQEKLAGVPGAVVDGLLARFTETARGSTEARVTSQSETLLLTSMFALCLRVDDFATDTSLIAADLSQPVAKINSLFKSLGMCSCVAPPLAVADALSSPRCC</sequence>
<keyword evidence="2" id="KW-1185">Reference proteome</keyword>
<evidence type="ECO:0000313" key="2">
    <source>
        <dbReference type="Proteomes" id="UP000790709"/>
    </source>
</evidence>
<reference evidence="1" key="1">
    <citation type="journal article" date="2021" name="New Phytol.">
        <title>Evolutionary innovations through gain and loss of genes in the ectomycorrhizal Boletales.</title>
        <authorList>
            <person name="Wu G."/>
            <person name="Miyauchi S."/>
            <person name="Morin E."/>
            <person name="Kuo A."/>
            <person name="Drula E."/>
            <person name="Varga T."/>
            <person name="Kohler A."/>
            <person name="Feng B."/>
            <person name="Cao Y."/>
            <person name="Lipzen A."/>
            <person name="Daum C."/>
            <person name="Hundley H."/>
            <person name="Pangilinan J."/>
            <person name="Johnson J."/>
            <person name="Barry K."/>
            <person name="LaButti K."/>
            <person name="Ng V."/>
            <person name="Ahrendt S."/>
            <person name="Min B."/>
            <person name="Choi I.G."/>
            <person name="Park H."/>
            <person name="Plett J.M."/>
            <person name="Magnuson J."/>
            <person name="Spatafora J.W."/>
            <person name="Nagy L.G."/>
            <person name="Henrissat B."/>
            <person name="Grigoriev I.V."/>
            <person name="Yang Z.L."/>
            <person name="Xu J."/>
            <person name="Martin F.M."/>
        </authorList>
    </citation>
    <scope>NUCLEOTIDE SEQUENCE</scope>
    <source>
        <strain evidence="1">KUC20120723A-06</strain>
    </source>
</reference>
<evidence type="ECO:0000313" key="1">
    <source>
        <dbReference type="EMBL" id="KAH7920228.1"/>
    </source>
</evidence>